<dbReference type="Pfam" id="PF00456">
    <property type="entry name" value="Transketolase_N"/>
    <property type="match status" value="1"/>
</dbReference>
<evidence type="ECO:0000313" key="3">
    <source>
        <dbReference type="Proteomes" id="UP000254817"/>
    </source>
</evidence>
<name>A0A376SCW7_ECOLX</name>
<dbReference type="InterPro" id="IPR033247">
    <property type="entry name" value="Transketolase_fam"/>
</dbReference>
<feature type="domain" description="Transketolase N-terminal" evidence="1">
    <location>
        <begin position="9"/>
        <end position="147"/>
    </location>
</feature>
<dbReference type="EC" id="2.2.1.1" evidence="2"/>
<dbReference type="Proteomes" id="UP000254817">
    <property type="component" value="Unassembled WGS sequence"/>
</dbReference>
<dbReference type="GO" id="GO:0004802">
    <property type="term" value="F:transketolase activity"/>
    <property type="evidence" value="ECO:0007669"/>
    <property type="project" value="UniProtKB-EC"/>
</dbReference>
<dbReference type="SUPFAM" id="SSF52518">
    <property type="entry name" value="Thiamin diphosphate-binding fold (THDP-binding)"/>
    <property type="match status" value="1"/>
</dbReference>
<accession>A0A376SCW7</accession>
<gene>
    <name evidence="2" type="primary">tktB_2</name>
    <name evidence="2" type="ORF">NCTC11112_07119</name>
</gene>
<organism evidence="2 3">
    <name type="scientific">Escherichia coli</name>
    <dbReference type="NCBI Taxonomy" id="562"/>
    <lineage>
        <taxon>Bacteria</taxon>
        <taxon>Pseudomonadati</taxon>
        <taxon>Pseudomonadota</taxon>
        <taxon>Gammaproteobacteria</taxon>
        <taxon>Enterobacterales</taxon>
        <taxon>Enterobacteriaceae</taxon>
        <taxon>Escherichia</taxon>
    </lineage>
</organism>
<dbReference type="GO" id="GO:0006098">
    <property type="term" value="P:pentose-phosphate shunt"/>
    <property type="evidence" value="ECO:0007669"/>
    <property type="project" value="TreeGrafter"/>
</dbReference>
<keyword evidence="2" id="KW-0808">Transferase</keyword>
<dbReference type="PANTHER" id="PTHR43522:SF13">
    <property type="entry name" value="TRANSKETOLASE 2"/>
    <property type="match status" value="1"/>
</dbReference>
<dbReference type="Gene3D" id="3.40.50.970">
    <property type="match status" value="1"/>
</dbReference>
<dbReference type="AlphaFoldDB" id="A0A376SCW7"/>
<dbReference type="GO" id="GO:0005829">
    <property type="term" value="C:cytosol"/>
    <property type="evidence" value="ECO:0007669"/>
    <property type="project" value="TreeGrafter"/>
</dbReference>
<dbReference type="InterPro" id="IPR029061">
    <property type="entry name" value="THDP-binding"/>
</dbReference>
<dbReference type="PANTHER" id="PTHR43522">
    <property type="entry name" value="TRANSKETOLASE"/>
    <property type="match status" value="1"/>
</dbReference>
<reference evidence="2 3" key="1">
    <citation type="submission" date="2018-06" db="EMBL/GenBank/DDBJ databases">
        <authorList>
            <consortium name="Pathogen Informatics"/>
            <person name="Doyle S."/>
        </authorList>
    </citation>
    <scope>NUCLEOTIDE SEQUENCE [LARGE SCALE GENOMIC DNA]</scope>
    <source>
        <strain evidence="2 3">NCTC11112</strain>
    </source>
</reference>
<sequence length="152" mass="16777">MVFTITTVFSIDGETEGWFTDDTAKRFEAYHWHVIHEIDGHDPQAVKEAILEAQSVKDKPSLIICRTVIGFGSPNKAGKEEAHGAPLGEEEVGAGTAKNWAGTIRHLKSLKRFITPGMPAKKAKKAQQSWNEKFAAYKKAHPQTGRRVLPVG</sequence>
<evidence type="ECO:0000259" key="1">
    <source>
        <dbReference type="Pfam" id="PF00456"/>
    </source>
</evidence>
<proteinExistence type="predicted"/>
<evidence type="ECO:0000313" key="2">
    <source>
        <dbReference type="EMBL" id="STI47893.1"/>
    </source>
</evidence>
<dbReference type="InterPro" id="IPR005474">
    <property type="entry name" value="Transketolase_N"/>
</dbReference>
<dbReference type="EMBL" id="UGAW01000002">
    <property type="protein sequence ID" value="STI47893.1"/>
    <property type="molecule type" value="Genomic_DNA"/>
</dbReference>
<protein>
    <submittedName>
        <fullName evidence="2">Transketolase</fullName>
        <ecNumber evidence="2">2.2.1.1</ecNumber>
    </submittedName>
</protein>